<dbReference type="Proteomes" id="UP000003490">
    <property type="component" value="Unassembled WGS sequence"/>
</dbReference>
<organism evidence="1 2">
    <name type="scientific">[Clostridium] leptum DSM 753</name>
    <dbReference type="NCBI Taxonomy" id="428125"/>
    <lineage>
        <taxon>Bacteria</taxon>
        <taxon>Bacillati</taxon>
        <taxon>Bacillota</taxon>
        <taxon>Clostridia</taxon>
        <taxon>Eubacteriales</taxon>
        <taxon>Oscillospiraceae</taxon>
        <taxon>Oscillospiraceae incertae sedis</taxon>
    </lineage>
</organism>
<evidence type="ECO:0000313" key="2">
    <source>
        <dbReference type="Proteomes" id="UP000003490"/>
    </source>
</evidence>
<reference evidence="1 2" key="2">
    <citation type="submission" date="2007-08" db="EMBL/GenBank/DDBJ databases">
        <authorList>
            <person name="Fulton L."/>
            <person name="Clifton S."/>
            <person name="Fulton B."/>
            <person name="Xu J."/>
            <person name="Minx P."/>
            <person name="Pepin K.H."/>
            <person name="Johnson M."/>
            <person name="Thiruvilangam P."/>
            <person name="Bhonagiri V."/>
            <person name="Nash W.E."/>
            <person name="Wang C."/>
            <person name="Mardis E.R."/>
            <person name="Wilson R.K."/>
        </authorList>
    </citation>
    <scope>NUCLEOTIDE SEQUENCE [LARGE SCALE GENOMIC DNA]</scope>
    <source>
        <strain evidence="1 2">DSM 753</strain>
    </source>
</reference>
<dbReference type="AlphaFoldDB" id="A7VRE3"/>
<accession>A7VRE3</accession>
<name>A7VRE3_9FIRM</name>
<dbReference type="HOGENOM" id="CLU_3042035_0_0_9"/>
<dbReference type="EMBL" id="ABCB02000016">
    <property type="protein sequence ID" value="EDO62265.1"/>
    <property type="molecule type" value="Genomic_DNA"/>
</dbReference>
<evidence type="ECO:0000313" key="1">
    <source>
        <dbReference type="EMBL" id="EDO62265.1"/>
    </source>
</evidence>
<comment type="caution">
    <text evidence="1">The sequence shown here is derived from an EMBL/GenBank/DDBJ whole genome shotgun (WGS) entry which is preliminary data.</text>
</comment>
<protein>
    <submittedName>
        <fullName evidence="1">Uncharacterized protein</fullName>
    </submittedName>
</protein>
<sequence length="54" mass="6149">MAAPVRRICAGQKPFRSWRAADFRIRPPAPKGPVLLFFSRGFKTGLQPLFCKYP</sequence>
<gene>
    <name evidence="1" type="ORF">CLOLEP_01126</name>
</gene>
<proteinExistence type="predicted"/>
<reference evidence="1 2" key="1">
    <citation type="submission" date="2007-08" db="EMBL/GenBank/DDBJ databases">
        <title>Draft genome sequence of Clostridium leptum (DSM 753).</title>
        <authorList>
            <person name="Sudarsanam P."/>
            <person name="Ley R."/>
            <person name="Guruge J."/>
            <person name="Turnbaugh P.J."/>
            <person name="Mahowald M."/>
            <person name="Liep D."/>
            <person name="Gordon J."/>
        </authorList>
    </citation>
    <scope>NUCLEOTIDE SEQUENCE [LARGE SCALE GENOMIC DNA]</scope>
    <source>
        <strain evidence="1 2">DSM 753</strain>
    </source>
</reference>